<dbReference type="InterPro" id="IPR023155">
    <property type="entry name" value="Cyt_c-552/4"/>
</dbReference>
<name>A0AAW6TZI5_9BACT</name>
<organism evidence="2 3">
    <name type="scientific">Anaerobaca lacustris</name>
    <dbReference type="NCBI Taxonomy" id="3044600"/>
    <lineage>
        <taxon>Bacteria</taxon>
        <taxon>Pseudomonadati</taxon>
        <taxon>Planctomycetota</taxon>
        <taxon>Phycisphaerae</taxon>
        <taxon>Sedimentisphaerales</taxon>
        <taxon>Anaerobacaceae</taxon>
        <taxon>Anaerobaca</taxon>
    </lineage>
</organism>
<dbReference type="Gene3D" id="1.10.1130.10">
    <property type="entry name" value="Flavocytochrome C3, Chain A"/>
    <property type="match status" value="1"/>
</dbReference>
<feature type="domain" description="Cytochrome c-552/4" evidence="1">
    <location>
        <begin position="320"/>
        <end position="388"/>
    </location>
</feature>
<reference evidence="2" key="1">
    <citation type="submission" date="2023-05" db="EMBL/GenBank/DDBJ databases">
        <title>Anaerotaeda fermentans gen. nov., sp. nov., a novel anaerobic planctomycete of the new family within the order Sedimentisphaerales isolated from Taman Peninsula, Russia.</title>
        <authorList>
            <person name="Khomyakova M.A."/>
            <person name="Merkel A.Y."/>
            <person name="Slobodkin A.I."/>
        </authorList>
    </citation>
    <scope>NUCLEOTIDE SEQUENCE</scope>
    <source>
        <strain evidence="2">M17dextr</strain>
    </source>
</reference>
<comment type="caution">
    <text evidence="2">The sequence shown here is derived from an EMBL/GenBank/DDBJ whole genome shotgun (WGS) entry which is preliminary data.</text>
</comment>
<dbReference type="Proteomes" id="UP001431776">
    <property type="component" value="Unassembled WGS sequence"/>
</dbReference>
<proteinExistence type="predicted"/>
<evidence type="ECO:0000259" key="1">
    <source>
        <dbReference type="Pfam" id="PF13435"/>
    </source>
</evidence>
<dbReference type="EMBL" id="JASCXX010000004">
    <property type="protein sequence ID" value="MDI6448423.1"/>
    <property type="molecule type" value="Genomic_DNA"/>
</dbReference>
<protein>
    <submittedName>
        <fullName evidence="2">Cytochrome c family protein</fullName>
    </submittedName>
</protein>
<evidence type="ECO:0000313" key="3">
    <source>
        <dbReference type="Proteomes" id="UP001431776"/>
    </source>
</evidence>
<keyword evidence="3" id="KW-1185">Reference proteome</keyword>
<dbReference type="Pfam" id="PF13435">
    <property type="entry name" value="Cytochrome_C554"/>
    <property type="match status" value="1"/>
</dbReference>
<sequence>MAVNIVLVSLCVLIGGFACPEESVRPPVSRQVADPGEVSIFFTGTELGALKPCGCSGGQLGGLSKRPAIFGRVPSARRAVVDTGTLVAGDGEQDLIKFGILLEAFRLLGYDLVHLTEQDVQIAQTLGLTAPREGSFAVIGAPWGPDRDDSPAGFVKRFEGQRREIVARFASVDARIDRPESVAELFGRPTDEHAVNILVLRNGDAESRRIWAQSSDADCLILPSDSDEPQVLSEPGERPLVYTVGRFGRYISRLRVRFPGPGVEPALFLERIPVEEALPDDGALVRLYGQYQELVRQSGLLEKYPRIPLPDGLQYVGSQACQRCHDYEYAAWSTKAHASAFATLVEVGSDHDPECVICHVIGMDRESGFITEQKTPHLKDVGCENCHGPGSAHVHSSGWTPTVEPKMSCLDCHTPEHSSGYAGHEAEYLEKIKHWREP</sequence>
<gene>
    <name evidence="2" type="ORF">QJ522_05155</name>
</gene>
<dbReference type="InterPro" id="IPR036280">
    <property type="entry name" value="Multihaem_cyt_sf"/>
</dbReference>
<dbReference type="AlphaFoldDB" id="A0AAW6TZI5"/>
<dbReference type="RefSeq" id="WP_349243828.1">
    <property type="nucleotide sequence ID" value="NZ_JASCXX010000004.1"/>
</dbReference>
<accession>A0AAW6TZI5</accession>
<dbReference type="SUPFAM" id="SSF48695">
    <property type="entry name" value="Multiheme cytochromes"/>
    <property type="match status" value="1"/>
</dbReference>
<evidence type="ECO:0000313" key="2">
    <source>
        <dbReference type="EMBL" id="MDI6448423.1"/>
    </source>
</evidence>